<dbReference type="Gene3D" id="3.40.50.2000">
    <property type="entry name" value="Glycogen Phosphorylase B"/>
    <property type="match status" value="2"/>
</dbReference>
<proteinExistence type="predicted"/>
<dbReference type="PANTHER" id="PTHR12526:SF637">
    <property type="entry name" value="GLYCOSYLTRANSFERASE EPSF-RELATED"/>
    <property type="match status" value="1"/>
</dbReference>
<evidence type="ECO:0000313" key="2">
    <source>
        <dbReference type="Proteomes" id="UP000323717"/>
    </source>
</evidence>
<comment type="caution">
    <text evidence="1">The sequence shown here is derived from an EMBL/GenBank/DDBJ whole genome shotgun (WGS) entry which is preliminary data.</text>
</comment>
<dbReference type="PANTHER" id="PTHR12526">
    <property type="entry name" value="GLYCOSYLTRANSFERASE"/>
    <property type="match status" value="1"/>
</dbReference>
<evidence type="ECO:0000313" key="1">
    <source>
        <dbReference type="EMBL" id="KAA3954745.1"/>
    </source>
</evidence>
<name>A0A5M5CAS1_BACOV</name>
<dbReference type="GO" id="GO:0016740">
    <property type="term" value="F:transferase activity"/>
    <property type="evidence" value="ECO:0007669"/>
    <property type="project" value="UniProtKB-KW"/>
</dbReference>
<dbReference type="Proteomes" id="UP000323717">
    <property type="component" value="Unassembled WGS sequence"/>
</dbReference>
<dbReference type="Pfam" id="PF13692">
    <property type="entry name" value="Glyco_trans_1_4"/>
    <property type="match status" value="1"/>
</dbReference>
<protein>
    <submittedName>
        <fullName evidence="1">Glycosyltransferase</fullName>
    </submittedName>
</protein>
<dbReference type="AlphaFoldDB" id="A0A5M5CAS1"/>
<sequence>MNVISINNDNKKQAKRLLQINVTANWGSHGRIAEGIGEAAMAAGWESYIAYGRYMQPSQSHLIKIGTRWDQACHLFQTRLFDRHGLASQRATYSFVNKIEQIKPDIVHLHNIHGYYLNYPILFNYLQKNNIQVIWTLHDCWAFTGHCAYFSVEGCEKWKEQCHNCSLLKSYPKATFFDRSRMNFLYKKSSFTSIKKVILVPVSDWIKGLVSFSFLNQYPMHRIWNGIDIEQFRPCDRKEAISKYGTYILGVASKWEKRKGLDDFLALRQCLPEYISIVLVGLKKEQSRLLTKGIISIERTENIEQMQKLYSGALAFINPTWEDNFPTTNLEALACGTPVVTYNTGGSVEAINPATGIIVEQGDIIGLAKAINKIEAIGRNNYTEVCRARAVSNFNKVDRFHEYISLYDKL</sequence>
<accession>A0A5M5CAS1</accession>
<gene>
    <name evidence="1" type="ORF">F3D71_01035</name>
</gene>
<organism evidence="1 2">
    <name type="scientific">Bacteroides ovatus</name>
    <dbReference type="NCBI Taxonomy" id="28116"/>
    <lineage>
        <taxon>Bacteria</taxon>
        <taxon>Pseudomonadati</taxon>
        <taxon>Bacteroidota</taxon>
        <taxon>Bacteroidia</taxon>
        <taxon>Bacteroidales</taxon>
        <taxon>Bacteroidaceae</taxon>
        <taxon>Bacteroides</taxon>
    </lineage>
</organism>
<dbReference type="SUPFAM" id="SSF53756">
    <property type="entry name" value="UDP-Glycosyltransferase/glycogen phosphorylase"/>
    <property type="match status" value="1"/>
</dbReference>
<reference evidence="1 2" key="1">
    <citation type="journal article" date="2019" name="Nat. Med.">
        <title>A library of human gut bacterial isolates paired with longitudinal multiomics data enables mechanistic microbiome research.</title>
        <authorList>
            <person name="Poyet M."/>
            <person name="Groussin M."/>
            <person name="Gibbons S.M."/>
            <person name="Avila-Pacheco J."/>
            <person name="Jiang X."/>
            <person name="Kearney S.M."/>
            <person name="Perrotta A.R."/>
            <person name="Berdy B."/>
            <person name="Zhao S."/>
            <person name="Lieberman T.D."/>
            <person name="Swanson P.K."/>
            <person name="Smith M."/>
            <person name="Roesemann S."/>
            <person name="Alexander J.E."/>
            <person name="Rich S.A."/>
            <person name="Livny J."/>
            <person name="Vlamakis H."/>
            <person name="Clish C."/>
            <person name="Bullock K."/>
            <person name="Deik A."/>
            <person name="Scott J."/>
            <person name="Pierce K.A."/>
            <person name="Xavier R.J."/>
            <person name="Alm E.J."/>
        </authorList>
    </citation>
    <scope>NUCLEOTIDE SEQUENCE [LARGE SCALE GENOMIC DNA]</scope>
    <source>
        <strain evidence="1 2">BIOML-A163</strain>
    </source>
</reference>
<dbReference type="EMBL" id="VWLE01000005">
    <property type="protein sequence ID" value="KAA3954745.1"/>
    <property type="molecule type" value="Genomic_DNA"/>
</dbReference>
<keyword evidence="1" id="KW-0808">Transferase</keyword>